<dbReference type="SUPFAM" id="SSF55816">
    <property type="entry name" value="5'-nucleotidase (syn. UDP-sugar hydrolase), C-terminal domain"/>
    <property type="match status" value="1"/>
</dbReference>
<dbReference type="SUPFAM" id="SSF56300">
    <property type="entry name" value="Metallo-dependent phosphatases"/>
    <property type="match status" value="1"/>
</dbReference>
<dbReference type="Gene3D" id="3.60.21.10">
    <property type="match status" value="1"/>
</dbReference>
<reference evidence="6" key="2">
    <citation type="journal article" date="2021" name="PeerJ">
        <title>Extensive microbial diversity within the chicken gut microbiome revealed by metagenomics and culture.</title>
        <authorList>
            <person name="Gilroy R."/>
            <person name="Ravi A."/>
            <person name="Getino M."/>
            <person name="Pursley I."/>
            <person name="Horton D.L."/>
            <person name="Alikhan N.F."/>
            <person name="Baker D."/>
            <person name="Gharbi K."/>
            <person name="Hall N."/>
            <person name="Watson M."/>
            <person name="Adriaenssens E.M."/>
            <person name="Foster-Nyarko E."/>
            <person name="Jarju S."/>
            <person name="Secka A."/>
            <person name="Antonio M."/>
            <person name="Oren A."/>
            <person name="Chaudhuri R.R."/>
            <person name="La Ragione R."/>
            <person name="Hildebrand F."/>
            <person name="Pallen M.J."/>
        </authorList>
    </citation>
    <scope>NUCLEOTIDE SEQUENCE</scope>
    <source>
        <strain evidence="6">B3-4054</strain>
    </source>
</reference>
<dbReference type="PROSITE" id="PS00785">
    <property type="entry name" value="5_NUCLEOTIDASE_1"/>
    <property type="match status" value="1"/>
</dbReference>
<name>A0A9D9ENV7_9SPIR</name>
<evidence type="ECO:0000313" key="7">
    <source>
        <dbReference type="Proteomes" id="UP000823616"/>
    </source>
</evidence>
<feature type="chain" id="PRO_5039749711" evidence="3">
    <location>
        <begin position="30"/>
        <end position="526"/>
    </location>
</feature>
<dbReference type="InterPro" id="IPR006146">
    <property type="entry name" value="5'-Nucleotdase_CS"/>
</dbReference>
<dbReference type="GO" id="GO:0046872">
    <property type="term" value="F:metal ion binding"/>
    <property type="evidence" value="ECO:0007669"/>
    <property type="project" value="InterPro"/>
</dbReference>
<dbReference type="InterPro" id="IPR029052">
    <property type="entry name" value="Metallo-depent_PP-like"/>
</dbReference>
<feature type="domain" description="Calcineurin-like phosphoesterase" evidence="4">
    <location>
        <begin position="44"/>
        <end position="253"/>
    </location>
</feature>
<comment type="similarity">
    <text evidence="1 3">Belongs to the 5'-nucleotidase family.</text>
</comment>
<dbReference type="InterPro" id="IPR004843">
    <property type="entry name" value="Calcineurin-like_PHP"/>
</dbReference>
<dbReference type="PRINTS" id="PR01607">
    <property type="entry name" value="APYRASEFAMLY"/>
</dbReference>
<sequence>MKTGRKLCRTGILFLAAVSALCLLFSACAGSPGAKTAPQISELVIVHTNDHHGTLFPENDGAGGLAPRMTFLRKVRAEHKNVLLLDAGDLNTGGAVSNLFLAAPDIAGYTLAGYDAVAFGNHEFDRSLDTLTEQMDQAGFEWLSANVVFADSGKPLGLPYLVRDFGSFRAGVLGLTTRRTVTADSPDKRLRFTDEIRAAQETVALLREKERCGVVIVLAHLGIVEEEPGQTTSVLLAENLSGVDLIVDGHSHTVFAEPLVVNGIPIVSAGEKGKLAGLGILEIRDGYAADFRWNAVEISADVFPPDGEMDALLAPYAEAAAETLQQVVMTAASEFEFGDRLPRRQETAIGNLICDAQVWFARQLGLPVDFALCNGGNIRAALPAGAVTRENFLTALPFENPLYMVRMSGEDVAALFAFLGTVPQGSGAFPQVSAEVQLTLSFDGEGKPAGVSGVTVHGVPVDPERDYWIAVNGYLALGGDGYSVFTRSLETVNTFTGVNDAVLQYAAQLPQPVRPETDGRMLIRMQ</sequence>
<organism evidence="6 7">
    <name type="scientific">Candidatus Avitreponema avistercoris</name>
    <dbReference type="NCBI Taxonomy" id="2840705"/>
    <lineage>
        <taxon>Bacteria</taxon>
        <taxon>Pseudomonadati</taxon>
        <taxon>Spirochaetota</taxon>
        <taxon>Spirochaetia</taxon>
        <taxon>Spirochaetales</taxon>
        <taxon>Candidatus Avitreponema</taxon>
    </lineage>
</organism>
<evidence type="ECO:0000256" key="2">
    <source>
        <dbReference type="ARBA" id="ARBA00022729"/>
    </source>
</evidence>
<evidence type="ECO:0000313" key="6">
    <source>
        <dbReference type="EMBL" id="MBO8450011.1"/>
    </source>
</evidence>
<feature type="domain" description="5'-Nucleotidase C-terminal" evidence="5">
    <location>
        <begin position="340"/>
        <end position="486"/>
    </location>
</feature>
<dbReference type="EMBL" id="JADIMS010000045">
    <property type="protein sequence ID" value="MBO8450011.1"/>
    <property type="molecule type" value="Genomic_DNA"/>
</dbReference>
<dbReference type="Pfam" id="PF02872">
    <property type="entry name" value="5_nucleotid_C"/>
    <property type="match status" value="1"/>
</dbReference>
<dbReference type="GO" id="GO:0009166">
    <property type="term" value="P:nucleotide catabolic process"/>
    <property type="evidence" value="ECO:0007669"/>
    <property type="project" value="InterPro"/>
</dbReference>
<keyword evidence="3" id="KW-0378">Hydrolase</keyword>
<dbReference type="CDD" id="cd00845">
    <property type="entry name" value="MPP_UshA_N_like"/>
    <property type="match status" value="1"/>
</dbReference>
<keyword evidence="3" id="KW-0547">Nucleotide-binding</keyword>
<feature type="signal peptide" evidence="3">
    <location>
        <begin position="1"/>
        <end position="29"/>
    </location>
</feature>
<dbReference type="PROSITE" id="PS51257">
    <property type="entry name" value="PROKAR_LIPOPROTEIN"/>
    <property type="match status" value="1"/>
</dbReference>
<evidence type="ECO:0000256" key="3">
    <source>
        <dbReference type="RuleBase" id="RU362119"/>
    </source>
</evidence>
<dbReference type="InterPro" id="IPR006179">
    <property type="entry name" value="5_nucleotidase/apyrase"/>
</dbReference>
<evidence type="ECO:0000259" key="5">
    <source>
        <dbReference type="Pfam" id="PF02872"/>
    </source>
</evidence>
<dbReference type="GO" id="GO:0008253">
    <property type="term" value="F:5'-nucleotidase activity"/>
    <property type="evidence" value="ECO:0007669"/>
    <property type="project" value="TreeGrafter"/>
</dbReference>
<dbReference type="InterPro" id="IPR008334">
    <property type="entry name" value="5'-Nucleotdase_C"/>
</dbReference>
<proteinExistence type="inferred from homology"/>
<dbReference type="AlphaFoldDB" id="A0A9D9ENV7"/>
<dbReference type="GO" id="GO:0030288">
    <property type="term" value="C:outer membrane-bounded periplasmic space"/>
    <property type="evidence" value="ECO:0007669"/>
    <property type="project" value="TreeGrafter"/>
</dbReference>
<dbReference type="PANTHER" id="PTHR11575">
    <property type="entry name" value="5'-NUCLEOTIDASE-RELATED"/>
    <property type="match status" value="1"/>
</dbReference>
<dbReference type="PANTHER" id="PTHR11575:SF24">
    <property type="entry name" value="5'-NUCLEOTIDASE"/>
    <property type="match status" value="1"/>
</dbReference>
<protein>
    <submittedName>
        <fullName evidence="6">5'-nucleotidase C-terminal domain-containing protein</fullName>
    </submittedName>
</protein>
<dbReference type="Gene3D" id="3.90.780.10">
    <property type="entry name" value="5'-Nucleotidase, C-terminal domain"/>
    <property type="match status" value="1"/>
</dbReference>
<gene>
    <name evidence="6" type="ORF">IAA96_02790</name>
</gene>
<dbReference type="Pfam" id="PF00149">
    <property type="entry name" value="Metallophos"/>
    <property type="match status" value="1"/>
</dbReference>
<dbReference type="GO" id="GO:0000166">
    <property type="term" value="F:nucleotide binding"/>
    <property type="evidence" value="ECO:0007669"/>
    <property type="project" value="UniProtKB-KW"/>
</dbReference>
<dbReference type="InterPro" id="IPR036907">
    <property type="entry name" value="5'-Nucleotdase_C_sf"/>
</dbReference>
<evidence type="ECO:0000256" key="1">
    <source>
        <dbReference type="ARBA" id="ARBA00006654"/>
    </source>
</evidence>
<keyword evidence="2 3" id="KW-0732">Signal</keyword>
<dbReference type="GO" id="GO:0008768">
    <property type="term" value="F:UDP-sugar diphosphatase activity"/>
    <property type="evidence" value="ECO:0007669"/>
    <property type="project" value="TreeGrafter"/>
</dbReference>
<dbReference type="Proteomes" id="UP000823616">
    <property type="component" value="Unassembled WGS sequence"/>
</dbReference>
<evidence type="ECO:0000259" key="4">
    <source>
        <dbReference type="Pfam" id="PF00149"/>
    </source>
</evidence>
<comment type="caution">
    <text evidence="6">The sequence shown here is derived from an EMBL/GenBank/DDBJ whole genome shotgun (WGS) entry which is preliminary data.</text>
</comment>
<accession>A0A9D9ENV7</accession>
<reference evidence="6" key="1">
    <citation type="submission" date="2020-10" db="EMBL/GenBank/DDBJ databases">
        <authorList>
            <person name="Gilroy R."/>
        </authorList>
    </citation>
    <scope>NUCLEOTIDE SEQUENCE</scope>
    <source>
        <strain evidence="6">B3-4054</strain>
    </source>
</reference>